<proteinExistence type="predicted"/>
<sequence>FLGKSLMMEKDCNTLIDIGFKENRFIYQFKNIKISTTEPPSRLFEKYGYDKSELKKAPIILDVKSKILGLIQRF</sequence>
<accession>A0A6S6SHS7</accession>
<evidence type="ECO:0000313" key="1">
    <source>
        <dbReference type="EMBL" id="CAA6802338.1"/>
    </source>
</evidence>
<gene>
    <name evidence="1" type="ORF">HELGO_WM27998</name>
</gene>
<feature type="non-terminal residue" evidence="1">
    <location>
        <position position="1"/>
    </location>
</feature>
<reference evidence="1" key="1">
    <citation type="submission" date="2020-01" db="EMBL/GenBank/DDBJ databases">
        <authorList>
            <person name="Meier V. D."/>
            <person name="Meier V D."/>
        </authorList>
    </citation>
    <scope>NUCLEOTIDE SEQUENCE</scope>
    <source>
        <strain evidence="1">HLG_WM_MAG_02</strain>
    </source>
</reference>
<name>A0A6S6SHS7_9BACT</name>
<organism evidence="1">
    <name type="scientific">uncultured Sulfurovum sp</name>
    <dbReference type="NCBI Taxonomy" id="269237"/>
    <lineage>
        <taxon>Bacteria</taxon>
        <taxon>Pseudomonadati</taxon>
        <taxon>Campylobacterota</taxon>
        <taxon>Epsilonproteobacteria</taxon>
        <taxon>Campylobacterales</taxon>
        <taxon>Sulfurovaceae</taxon>
        <taxon>Sulfurovum</taxon>
        <taxon>environmental samples</taxon>
    </lineage>
</organism>
<dbReference type="EMBL" id="CACVAZ010000003">
    <property type="protein sequence ID" value="CAA6802338.1"/>
    <property type="molecule type" value="Genomic_DNA"/>
</dbReference>
<protein>
    <submittedName>
        <fullName evidence="1">Uncharacterized protein</fullName>
    </submittedName>
</protein>
<dbReference type="AlphaFoldDB" id="A0A6S6SHS7"/>